<dbReference type="AlphaFoldDB" id="C7QCQ5"/>
<dbReference type="InterPro" id="IPR051678">
    <property type="entry name" value="AGP_Transferase"/>
</dbReference>
<evidence type="ECO:0000259" key="2">
    <source>
        <dbReference type="Pfam" id="PF01636"/>
    </source>
</evidence>
<organism evidence="3 4">
    <name type="scientific">Catenulispora acidiphila (strain DSM 44928 / JCM 14897 / NBRC 102108 / NRRL B-24433 / ID139908)</name>
    <dbReference type="NCBI Taxonomy" id="479433"/>
    <lineage>
        <taxon>Bacteria</taxon>
        <taxon>Bacillati</taxon>
        <taxon>Actinomycetota</taxon>
        <taxon>Actinomycetes</taxon>
        <taxon>Catenulisporales</taxon>
        <taxon>Catenulisporaceae</taxon>
        <taxon>Catenulispora</taxon>
    </lineage>
</organism>
<dbReference type="STRING" id="479433.Caci_7694"/>
<sequence>MSEPSRNAEAGPDATRPQTSTRDPEALRAALEPWLARRTGGADVGISDVRSPQTNGMSSETLLFDARWTAPDGEVRFDRCVARLAPAADAMPVFPEYRMRDQFTVMALVGERTAVPVPRTLWYESDPEILGAEFFVMERVEGSVPPDILPYTFGDNWLSDATDAQRRVLQDATVATLARIHAIPATAEEVTFLGDLTADGDTALRSHVDGWRAYNAWAHGRQPIPILEKTFAWLDAHWPKTVDAPVLSWGDARIGNIMYRDFAPVAVLDWEMAGIAPREVDLGWLVFLHRFFQDLAEFFGLPGLPDFMALDDVAEEYAALTGYQVRDREFYEVYAALRHGIVMARVNQRRIRFGEQEAPEELDGLVNHAGTLERMLDGTHWS</sequence>
<feature type="region of interest" description="Disordered" evidence="1">
    <location>
        <begin position="1"/>
        <end position="26"/>
    </location>
</feature>
<proteinExistence type="predicted"/>
<dbReference type="RefSeq" id="WP_015796243.1">
    <property type="nucleotide sequence ID" value="NC_013131.1"/>
</dbReference>
<dbReference type="InterPro" id="IPR041726">
    <property type="entry name" value="ACAD10_11_N"/>
</dbReference>
<protein>
    <submittedName>
        <fullName evidence="3">Aminoglycoside phosphotransferase</fullName>
    </submittedName>
</protein>
<dbReference type="PANTHER" id="PTHR21310:SF40">
    <property type="entry name" value="AMINOGLYCOSIDE PHOSPHOTRANSFERASE DOMAIN-CONTAINING PROTEIN-RELATED"/>
    <property type="match status" value="1"/>
</dbReference>
<dbReference type="InParanoid" id="C7QCQ5"/>
<name>C7QCQ5_CATAD</name>
<keyword evidence="4" id="KW-1185">Reference proteome</keyword>
<reference evidence="3 4" key="1">
    <citation type="journal article" date="2009" name="Stand. Genomic Sci.">
        <title>Complete genome sequence of Catenulispora acidiphila type strain (ID 139908).</title>
        <authorList>
            <person name="Copeland A."/>
            <person name="Lapidus A."/>
            <person name="Glavina Del Rio T."/>
            <person name="Nolan M."/>
            <person name="Lucas S."/>
            <person name="Chen F."/>
            <person name="Tice H."/>
            <person name="Cheng J.F."/>
            <person name="Bruce D."/>
            <person name="Goodwin L."/>
            <person name="Pitluck S."/>
            <person name="Mikhailova N."/>
            <person name="Pati A."/>
            <person name="Ivanova N."/>
            <person name="Mavromatis K."/>
            <person name="Chen A."/>
            <person name="Palaniappan K."/>
            <person name="Chain P."/>
            <person name="Land M."/>
            <person name="Hauser L."/>
            <person name="Chang Y.J."/>
            <person name="Jeffries C.D."/>
            <person name="Chertkov O."/>
            <person name="Brettin T."/>
            <person name="Detter J.C."/>
            <person name="Han C."/>
            <person name="Ali Z."/>
            <person name="Tindall B.J."/>
            <person name="Goker M."/>
            <person name="Bristow J."/>
            <person name="Eisen J.A."/>
            <person name="Markowitz V."/>
            <person name="Hugenholtz P."/>
            <person name="Kyrpides N.C."/>
            <person name="Klenk H.P."/>
        </authorList>
    </citation>
    <scope>NUCLEOTIDE SEQUENCE [LARGE SCALE GENOMIC DNA]</scope>
    <source>
        <strain evidence="4">DSM 44928 / JCM 14897 / NBRC 102108 / NRRL B-24433 / ID139908</strain>
    </source>
</reference>
<feature type="domain" description="Aminoglycoside phosphotransferase" evidence="2">
    <location>
        <begin position="98"/>
        <end position="288"/>
    </location>
</feature>
<dbReference type="PANTHER" id="PTHR21310">
    <property type="entry name" value="AMINOGLYCOSIDE PHOSPHOTRANSFERASE-RELATED-RELATED"/>
    <property type="match status" value="1"/>
</dbReference>
<dbReference type="OrthoDB" id="3339041at2"/>
<dbReference type="Gene3D" id="3.30.200.20">
    <property type="entry name" value="Phosphorylase Kinase, domain 1"/>
    <property type="match status" value="1"/>
</dbReference>
<dbReference type="SUPFAM" id="SSF56112">
    <property type="entry name" value="Protein kinase-like (PK-like)"/>
    <property type="match status" value="1"/>
</dbReference>
<dbReference type="InterPro" id="IPR002575">
    <property type="entry name" value="Aminoglycoside_PTrfase"/>
</dbReference>
<dbReference type="eggNOG" id="COG3173">
    <property type="taxonomic scope" value="Bacteria"/>
</dbReference>
<evidence type="ECO:0000313" key="4">
    <source>
        <dbReference type="Proteomes" id="UP000000851"/>
    </source>
</evidence>
<evidence type="ECO:0000313" key="3">
    <source>
        <dbReference type="EMBL" id="ACU76518.1"/>
    </source>
</evidence>
<dbReference type="InterPro" id="IPR011009">
    <property type="entry name" value="Kinase-like_dom_sf"/>
</dbReference>
<keyword evidence="3" id="KW-0808">Transferase</keyword>
<dbReference type="GO" id="GO:0016740">
    <property type="term" value="F:transferase activity"/>
    <property type="evidence" value="ECO:0007669"/>
    <property type="project" value="UniProtKB-KW"/>
</dbReference>
<dbReference type="CDD" id="cd05154">
    <property type="entry name" value="ACAD10_11_N-like"/>
    <property type="match status" value="1"/>
</dbReference>
<accession>C7QCQ5</accession>
<dbReference type="KEGG" id="cai:Caci_7694"/>
<dbReference type="Pfam" id="PF01636">
    <property type="entry name" value="APH"/>
    <property type="match status" value="1"/>
</dbReference>
<gene>
    <name evidence="3" type="ordered locus">Caci_7694</name>
</gene>
<dbReference type="HOGENOM" id="CLU_007526_1_2_11"/>
<dbReference type="Proteomes" id="UP000000851">
    <property type="component" value="Chromosome"/>
</dbReference>
<dbReference type="EMBL" id="CP001700">
    <property type="protein sequence ID" value="ACU76518.1"/>
    <property type="molecule type" value="Genomic_DNA"/>
</dbReference>
<evidence type="ECO:0000256" key="1">
    <source>
        <dbReference type="SAM" id="MobiDB-lite"/>
    </source>
</evidence>
<dbReference type="Gene3D" id="3.90.1200.10">
    <property type="match status" value="1"/>
</dbReference>